<organism evidence="4 5">
    <name type="scientific">Pseudomonas azotoformans</name>
    <dbReference type="NCBI Taxonomy" id="47878"/>
    <lineage>
        <taxon>Bacteria</taxon>
        <taxon>Pseudomonadati</taxon>
        <taxon>Pseudomonadota</taxon>
        <taxon>Gammaproteobacteria</taxon>
        <taxon>Pseudomonadales</taxon>
        <taxon>Pseudomonadaceae</taxon>
        <taxon>Pseudomonas</taxon>
    </lineage>
</organism>
<protein>
    <submittedName>
        <fullName evidence="4">Ribosomal-protein-alanine acetyltransferase</fullName>
    </submittedName>
</protein>
<dbReference type="CDD" id="cd04301">
    <property type="entry name" value="NAT_SF"/>
    <property type="match status" value="1"/>
</dbReference>
<reference evidence="4 5" key="1">
    <citation type="submission" date="2016-10" db="EMBL/GenBank/DDBJ databases">
        <title>Pseudomonas lactis sp. nov. and Pseudomonas paralactis sp. nov., isolated from bovine raw milk.</title>
        <authorList>
            <person name="Von Neubeck M."/>
            <person name="Huptas C."/>
            <person name="Glueck C."/>
            <person name="Krewinkel M."/>
            <person name="Stoeckel M."/>
            <person name="Stressler T."/>
            <person name="Fischer L."/>
            <person name="Hinrichs J."/>
            <person name="Scherer S."/>
            <person name="Wenning M."/>
        </authorList>
    </citation>
    <scope>NUCLEOTIDE SEQUENCE [LARGE SCALE GENOMIC DNA]</scope>
    <source>
        <strain evidence="4 5">DSM 18862</strain>
    </source>
</reference>
<feature type="domain" description="N-acetyltransferase" evidence="3">
    <location>
        <begin position="3"/>
        <end position="149"/>
    </location>
</feature>
<comment type="caution">
    <text evidence="4">The sequence shown here is derived from an EMBL/GenBank/DDBJ whole genome shotgun (WGS) entry which is preliminary data.</text>
</comment>
<dbReference type="PROSITE" id="PS51186">
    <property type="entry name" value="GNAT"/>
    <property type="match status" value="1"/>
</dbReference>
<name>A0A1V2J2H2_PSEAZ</name>
<dbReference type="GO" id="GO:0016747">
    <property type="term" value="F:acyltransferase activity, transferring groups other than amino-acyl groups"/>
    <property type="evidence" value="ECO:0007669"/>
    <property type="project" value="InterPro"/>
</dbReference>
<dbReference type="Gene3D" id="3.40.630.30">
    <property type="match status" value="1"/>
</dbReference>
<evidence type="ECO:0000256" key="2">
    <source>
        <dbReference type="ARBA" id="ARBA00023315"/>
    </source>
</evidence>
<dbReference type="InterPro" id="IPR016181">
    <property type="entry name" value="Acyl_CoA_acyltransferase"/>
</dbReference>
<gene>
    <name evidence="4" type="ORF">BLL37_31385</name>
</gene>
<dbReference type="SUPFAM" id="SSF55729">
    <property type="entry name" value="Acyl-CoA N-acyltransferases (Nat)"/>
    <property type="match status" value="1"/>
</dbReference>
<dbReference type="PANTHER" id="PTHR43877">
    <property type="entry name" value="AMINOALKYLPHOSPHONATE N-ACETYLTRANSFERASE-RELATED-RELATED"/>
    <property type="match status" value="1"/>
</dbReference>
<evidence type="ECO:0000313" key="5">
    <source>
        <dbReference type="Proteomes" id="UP000188559"/>
    </source>
</evidence>
<evidence type="ECO:0000313" key="4">
    <source>
        <dbReference type="EMBL" id="ONH39624.1"/>
    </source>
</evidence>
<dbReference type="InterPro" id="IPR050832">
    <property type="entry name" value="Bact_Acetyltransf"/>
</dbReference>
<dbReference type="AlphaFoldDB" id="A0A1V2J2H2"/>
<keyword evidence="1 4" id="KW-0808">Transferase</keyword>
<dbReference type="PANTHER" id="PTHR43877:SF2">
    <property type="entry name" value="AMINOALKYLPHOSPHONATE N-ACETYLTRANSFERASE-RELATED"/>
    <property type="match status" value="1"/>
</dbReference>
<evidence type="ECO:0000256" key="1">
    <source>
        <dbReference type="ARBA" id="ARBA00022679"/>
    </source>
</evidence>
<keyword evidence="2" id="KW-0012">Acyltransferase</keyword>
<sequence length="164" mass="18422">MALCFRVATLCDVPRLLALEQQCFTTDRLSLRSFEWMVSRAHGQLLVAENDGQLLGYALVLFRRGTSLARLYSIAIAEHARGIGLGKQLLNRVEATVVARGYTRLRLEVRADNPGALSLYERNGYRRFALIDDYYEDHTPALRLEKTLLSVGASLLAKIAQTPR</sequence>
<proteinExistence type="predicted"/>
<dbReference type="InterPro" id="IPR000182">
    <property type="entry name" value="GNAT_dom"/>
</dbReference>
<keyword evidence="5" id="KW-1185">Reference proteome</keyword>
<dbReference type="Pfam" id="PF00583">
    <property type="entry name" value="Acetyltransf_1"/>
    <property type="match status" value="1"/>
</dbReference>
<evidence type="ECO:0000259" key="3">
    <source>
        <dbReference type="PROSITE" id="PS51186"/>
    </source>
</evidence>
<accession>A0A1V2J2H2</accession>
<dbReference type="OrthoDB" id="27442at2"/>
<dbReference type="Proteomes" id="UP000188559">
    <property type="component" value="Unassembled WGS sequence"/>
</dbReference>
<dbReference type="EMBL" id="MNPV01000014">
    <property type="protein sequence ID" value="ONH39624.1"/>
    <property type="molecule type" value="Genomic_DNA"/>
</dbReference>